<feature type="domain" description="YagK/YfjJ C-terminal" evidence="1">
    <location>
        <begin position="25"/>
        <end position="194"/>
    </location>
</feature>
<dbReference type="Proteomes" id="UP000005012">
    <property type="component" value="Chromosome"/>
</dbReference>
<dbReference type="KEGG" id="psi:S70_06295"/>
<reference evidence="3" key="2">
    <citation type="submission" date="2012-04" db="EMBL/GenBank/DDBJ databases">
        <title>Complete genome sequence of Providencia stuartii clinical isolate MRSN 2154.</title>
        <authorList>
            <person name="Clifford R.J."/>
            <person name="Hang J."/>
            <person name="Riley M.C."/>
            <person name="Onmus-Leone F."/>
            <person name="Kuschner R.A."/>
            <person name="Lesho E.P."/>
            <person name="Waterman P.E."/>
        </authorList>
    </citation>
    <scope>NUCLEOTIDE SEQUENCE [LARGE SCALE GENOMIC DNA]</scope>
    <source>
        <strain evidence="3">MRSN 2154</strain>
    </source>
</reference>
<dbReference type="RefSeq" id="WP_014656720.1">
    <property type="nucleotide sequence ID" value="NC_017731.1"/>
</dbReference>
<evidence type="ECO:0000313" key="3">
    <source>
        <dbReference type="Proteomes" id="UP000005012"/>
    </source>
</evidence>
<name>A0A140NKE3_PROSM</name>
<dbReference type="InterPro" id="IPR057271">
    <property type="entry name" value="YagK_YfjJ_C"/>
</dbReference>
<organism evidence="2 3">
    <name type="scientific">Providencia stuartii (strain MRSN 2154)</name>
    <dbReference type="NCBI Taxonomy" id="1157951"/>
    <lineage>
        <taxon>Bacteria</taxon>
        <taxon>Pseudomonadati</taxon>
        <taxon>Pseudomonadota</taxon>
        <taxon>Gammaproteobacteria</taxon>
        <taxon>Enterobacterales</taxon>
        <taxon>Morganellaceae</taxon>
        <taxon>Providencia</taxon>
    </lineage>
</organism>
<dbReference type="AlphaFoldDB" id="A0A140NKE3"/>
<evidence type="ECO:0000259" key="1">
    <source>
        <dbReference type="Pfam" id="PF11726"/>
    </source>
</evidence>
<proteinExistence type="predicted"/>
<dbReference type="Pfam" id="PF11726">
    <property type="entry name" value="YagK_YfjJ_C"/>
    <property type="match status" value="1"/>
</dbReference>
<dbReference type="OrthoDB" id="5701642at2"/>
<sequence length="195" mass="23159">MSSYTYNDHYIQKINHTIRKALLIHNRVTAVRVDLRFPSENIFHFNDSKVITRFFESLKAKINADLKRKNKIWKRNHICPLSYVWVREFGEINNKKHYHVLLLLNKDVYWGLGDFVKTEGTLYALIQQAWCSAIGVNYPAERYLIHIPDNSITWLDNNKPNNESTIFELNQRCRYLAKEHTKYYGDGERSFGCSR</sequence>
<gene>
    <name evidence="2" type="ordered locus">S70_06295</name>
</gene>
<dbReference type="EMBL" id="CP003488">
    <property type="protein sequence ID" value="AFH93130.1"/>
    <property type="molecule type" value="Genomic_DNA"/>
</dbReference>
<dbReference type="PATRIC" id="fig|1157951.4.peg.1246"/>
<accession>A0A140NKE3</accession>
<protein>
    <recommendedName>
        <fullName evidence="1">YagK/YfjJ C-terminal domain-containing protein</fullName>
    </recommendedName>
</protein>
<reference evidence="2 3" key="1">
    <citation type="journal article" date="2012" name="J. Bacteriol.">
        <title>Complete Genome Sequence of Providencia stuartii Clinical Isolate MRSN 2154.</title>
        <authorList>
            <person name="Clifford R.J."/>
            <person name="Hang J."/>
            <person name="Riley M.C."/>
            <person name="Onmus-Leone F."/>
            <person name="Kuschner R.A."/>
            <person name="Lesho E.P."/>
            <person name="Waterman P.E."/>
        </authorList>
    </citation>
    <scope>NUCLEOTIDE SEQUENCE [LARGE SCALE GENOMIC DNA]</scope>
    <source>
        <strain evidence="2 3">MRSN 2154</strain>
    </source>
</reference>
<evidence type="ECO:0000313" key="2">
    <source>
        <dbReference type="EMBL" id="AFH93130.1"/>
    </source>
</evidence>
<dbReference type="HOGENOM" id="CLU_086947_0_0_6"/>